<comment type="caution">
    <text evidence="9">The sequence shown here is derived from an EMBL/GenBank/DDBJ whole genome shotgun (WGS) entry which is preliminary data.</text>
</comment>
<evidence type="ECO:0000256" key="6">
    <source>
        <dbReference type="ARBA" id="ARBA00029677"/>
    </source>
</evidence>
<sequence>MRAFDGQPSPAMDQPIELDYQAYYCEENVWRALHHPMLQAHPTFAVFISNPARMCPVWGMRAGESETHPVLWDYHVVLLEEHPSGPFIWDSDTRFGVPCGARDYLEKSFRFGLKPEFAPYFRVVDRDTMRAHFSTDRGHMKGPNGWQAPPPSWPLPGAPKAGNLARFIDMTEAWFGDVYTLEDFARRLLAKNPR</sequence>
<dbReference type="Pfam" id="PF09764">
    <property type="entry name" value="Nt_Gln_amidase"/>
    <property type="match status" value="1"/>
</dbReference>
<evidence type="ECO:0000256" key="1">
    <source>
        <dbReference type="ARBA" id="ARBA00008985"/>
    </source>
</evidence>
<evidence type="ECO:0000259" key="8">
    <source>
        <dbReference type="Pfam" id="PF09764"/>
    </source>
</evidence>
<dbReference type="InterPro" id="IPR023128">
    <property type="entry name" value="Prot_N_Gln_amidohydro_ab_roll"/>
</dbReference>
<organism evidence="9 10">
    <name type="scientific">Acanthopleuribacter pedis</name>
    <dbReference type="NCBI Taxonomy" id="442870"/>
    <lineage>
        <taxon>Bacteria</taxon>
        <taxon>Pseudomonadati</taxon>
        <taxon>Acidobacteriota</taxon>
        <taxon>Holophagae</taxon>
        <taxon>Acanthopleuribacterales</taxon>
        <taxon>Acanthopleuribacteraceae</taxon>
        <taxon>Acanthopleuribacter</taxon>
    </lineage>
</organism>
<feature type="domain" description="Protein N-terminal glutamine amidohydrolase alpha beta roll" evidence="8">
    <location>
        <begin position="20"/>
        <end position="186"/>
    </location>
</feature>
<accession>A0A8J7QL73</accession>
<dbReference type="GO" id="GO:0005829">
    <property type="term" value="C:cytosol"/>
    <property type="evidence" value="ECO:0007669"/>
    <property type="project" value="TreeGrafter"/>
</dbReference>
<evidence type="ECO:0000256" key="5">
    <source>
        <dbReference type="ARBA" id="ARBA00022801"/>
    </source>
</evidence>
<protein>
    <recommendedName>
        <fullName evidence="4">Protein N-terminal glutamine amidohydrolase</fullName>
        <ecNumber evidence="3">3.5.1.122</ecNumber>
    </recommendedName>
    <alternativeName>
        <fullName evidence="6">Protein NH2-terminal glutamine deamidase</fullName>
    </alternativeName>
</protein>
<dbReference type="InterPro" id="IPR039733">
    <property type="entry name" value="NTAQ1"/>
</dbReference>
<evidence type="ECO:0000256" key="3">
    <source>
        <dbReference type="ARBA" id="ARBA00012718"/>
    </source>
</evidence>
<keyword evidence="10" id="KW-1185">Reference proteome</keyword>
<dbReference type="GO" id="GO:0008418">
    <property type="term" value="F:protein-N-terminal asparagine amidohydrolase activity"/>
    <property type="evidence" value="ECO:0007669"/>
    <property type="project" value="InterPro"/>
</dbReference>
<evidence type="ECO:0000313" key="9">
    <source>
        <dbReference type="EMBL" id="MBO1320273.1"/>
    </source>
</evidence>
<comment type="subunit">
    <text evidence="2">Monomer.</text>
</comment>
<dbReference type="Proteomes" id="UP000664417">
    <property type="component" value="Unassembled WGS sequence"/>
</dbReference>
<proteinExistence type="inferred from homology"/>
<dbReference type="EMBL" id="JAFREP010000016">
    <property type="protein sequence ID" value="MBO1320273.1"/>
    <property type="molecule type" value="Genomic_DNA"/>
</dbReference>
<comment type="similarity">
    <text evidence="1">Belongs to the NTAQ1 family.</text>
</comment>
<dbReference type="AlphaFoldDB" id="A0A8J7QL73"/>
<name>A0A8J7QL73_9BACT</name>
<evidence type="ECO:0000256" key="2">
    <source>
        <dbReference type="ARBA" id="ARBA00011245"/>
    </source>
</evidence>
<reference evidence="9" key="1">
    <citation type="submission" date="2021-03" db="EMBL/GenBank/DDBJ databases">
        <authorList>
            <person name="Wang G."/>
        </authorList>
    </citation>
    <scope>NUCLEOTIDE SEQUENCE</scope>
    <source>
        <strain evidence="9">KCTC 12899</strain>
    </source>
</reference>
<dbReference type="PANTHER" id="PTHR13035">
    <property type="entry name" value="PROTEIN N-TERMINAL GLUTAMINE AMIDOHYDROLASE"/>
    <property type="match status" value="1"/>
</dbReference>
<gene>
    <name evidence="9" type="ORF">J3U88_17490</name>
</gene>
<evidence type="ECO:0000256" key="7">
    <source>
        <dbReference type="ARBA" id="ARBA00048768"/>
    </source>
</evidence>
<comment type="catalytic activity">
    <reaction evidence="7">
        <text>N-terminal L-glutaminyl-[protein] + H2O = N-terminal L-glutamyl-[protein] + NH4(+)</text>
        <dbReference type="Rhea" id="RHEA:50680"/>
        <dbReference type="Rhea" id="RHEA-COMP:12668"/>
        <dbReference type="Rhea" id="RHEA-COMP:12777"/>
        <dbReference type="ChEBI" id="CHEBI:15377"/>
        <dbReference type="ChEBI" id="CHEBI:28938"/>
        <dbReference type="ChEBI" id="CHEBI:64721"/>
        <dbReference type="ChEBI" id="CHEBI:64722"/>
        <dbReference type="EC" id="3.5.1.122"/>
    </reaction>
</comment>
<keyword evidence="5" id="KW-0378">Hydrolase</keyword>
<dbReference type="Gene3D" id="3.10.620.10">
    <property type="entry name" value="Protein N-terminal glutamine amidohydrolase, alpha beta roll"/>
    <property type="match status" value="1"/>
</dbReference>
<dbReference type="InterPro" id="IPR037132">
    <property type="entry name" value="N_Gln_amidohydro_ab_roll_sf"/>
</dbReference>
<dbReference type="RefSeq" id="WP_207860227.1">
    <property type="nucleotide sequence ID" value="NZ_JAFREP010000016.1"/>
</dbReference>
<dbReference type="PANTHER" id="PTHR13035:SF0">
    <property type="entry name" value="PROTEIN N-TERMINAL GLUTAMINE AMIDOHYDROLASE"/>
    <property type="match status" value="1"/>
</dbReference>
<dbReference type="EC" id="3.5.1.122" evidence="3"/>
<evidence type="ECO:0000256" key="4">
    <source>
        <dbReference type="ARBA" id="ARBA00021247"/>
    </source>
</evidence>
<evidence type="ECO:0000313" key="10">
    <source>
        <dbReference type="Proteomes" id="UP000664417"/>
    </source>
</evidence>
<dbReference type="GO" id="GO:0070773">
    <property type="term" value="F:protein-N-terminal glutamine amidohydrolase activity"/>
    <property type="evidence" value="ECO:0007669"/>
    <property type="project" value="UniProtKB-EC"/>
</dbReference>